<name>A0A0G4NEG5_VERLO</name>
<organism evidence="2 3">
    <name type="scientific">Verticillium longisporum</name>
    <name type="common">Verticillium dahliae var. longisporum</name>
    <dbReference type="NCBI Taxonomy" id="100787"/>
    <lineage>
        <taxon>Eukaryota</taxon>
        <taxon>Fungi</taxon>
        <taxon>Dikarya</taxon>
        <taxon>Ascomycota</taxon>
        <taxon>Pezizomycotina</taxon>
        <taxon>Sordariomycetes</taxon>
        <taxon>Hypocreomycetidae</taxon>
        <taxon>Glomerellales</taxon>
        <taxon>Plectosphaerellaceae</taxon>
        <taxon>Verticillium</taxon>
    </lineage>
</organism>
<evidence type="ECO:0000256" key="1">
    <source>
        <dbReference type="SAM" id="MobiDB-lite"/>
    </source>
</evidence>
<reference evidence="3" key="1">
    <citation type="submission" date="2015-05" db="EMBL/GenBank/DDBJ databases">
        <authorList>
            <person name="Fogelqvist Johan"/>
        </authorList>
    </citation>
    <scope>NUCLEOTIDE SEQUENCE [LARGE SCALE GENOMIC DNA]</scope>
</reference>
<dbReference type="EMBL" id="CVQI01034234">
    <property type="protein sequence ID" value="CRK44700.1"/>
    <property type="molecule type" value="Genomic_DNA"/>
</dbReference>
<evidence type="ECO:0000313" key="2">
    <source>
        <dbReference type="EMBL" id="CRK44700.1"/>
    </source>
</evidence>
<feature type="region of interest" description="Disordered" evidence="1">
    <location>
        <begin position="1"/>
        <end position="46"/>
    </location>
</feature>
<feature type="compositionally biased region" description="Basic residues" evidence="1">
    <location>
        <begin position="23"/>
        <end position="39"/>
    </location>
</feature>
<sequence>TSRCPPLRIRSRARGAYGPASQGRRRNHRDPKARGRRARSSPEAGR</sequence>
<feature type="non-terminal residue" evidence="2">
    <location>
        <position position="1"/>
    </location>
</feature>
<proteinExistence type="predicted"/>
<accession>A0A0G4NEG5</accession>
<protein>
    <submittedName>
        <fullName evidence="2">Uncharacterized protein</fullName>
    </submittedName>
</protein>
<gene>
    <name evidence="2" type="ORF">BN1723_019533</name>
</gene>
<dbReference type="AlphaFoldDB" id="A0A0G4NEG5"/>
<dbReference type="Proteomes" id="UP000045706">
    <property type="component" value="Unassembled WGS sequence"/>
</dbReference>
<evidence type="ECO:0000313" key="3">
    <source>
        <dbReference type="Proteomes" id="UP000045706"/>
    </source>
</evidence>